<keyword evidence="1" id="KW-1133">Transmembrane helix</keyword>
<evidence type="ECO:0000313" key="3">
    <source>
        <dbReference type="Proteomes" id="UP000886818"/>
    </source>
</evidence>
<gene>
    <name evidence="2" type="ORF">KVH43_08915</name>
</gene>
<keyword evidence="1" id="KW-0472">Membrane</keyword>
<dbReference type="RefSeq" id="WP_218282196.1">
    <property type="nucleotide sequence ID" value="NZ_CP078093.1"/>
</dbReference>
<dbReference type="EMBL" id="CP078093">
    <property type="protein sequence ID" value="QXM05497.1"/>
    <property type="molecule type" value="Genomic_DNA"/>
</dbReference>
<evidence type="ECO:0000313" key="2">
    <source>
        <dbReference type="EMBL" id="QXM05497.1"/>
    </source>
</evidence>
<sequence>MSKKTNTYILITFIVLFIIYNVYPYFSPKTINQLLDTNLKEKTNLNLKILYWDQFSQKGKELSIDNKETINELIKYFEKFKYRKVPFKKNINFTNKKTFSIIFFEKNKEKMLIFINEGTKYIYIKNNKKNEIYQVDNDDINLKYLEKYFNGIYDKKMNKYNER</sequence>
<proteinExistence type="predicted"/>
<feature type="transmembrane region" description="Helical" evidence="1">
    <location>
        <begin position="7"/>
        <end position="26"/>
    </location>
</feature>
<keyword evidence="3" id="KW-1185">Reference proteome</keyword>
<accession>A0ABX8RB44</accession>
<evidence type="ECO:0000256" key="1">
    <source>
        <dbReference type="SAM" id="Phobius"/>
    </source>
</evidence>
<protein>
    <recommendedName>
        <fullName evidence="4">Lipoprotein</fullName>
    </recommendedName>
</protein>
<evidence type="ECO:0008006" key="4">
    <source>
        <dbReference type="Google" id="ProtNLM"/>
    </source>
</evidence>
<dbReference type="Proteomes" id="UP000886818">
    <property type="component" value="Chromosome"/>
</dbReference>
<name>A0ABX8RB44_9CLOT</name>
<reference evidence="2" key="1">
    <citation type="submission" date="2021-07" db="EMBL/GenBank/DDBJ databases">
        <title>Complete genome sequence of Crassaminicella sp. 143-21, isolated from a deep-sea hydrothermal vent.</title>
        <authorList>
            <person name="Li X."/>
        </authorList>
    </citation>
    <scope>NUCLEOTIDE SEQUENCE</scope>
    <source>
        <strain evidence="2">143-21</strain>
    </source>
</reference>
<keyword evidence="1" id="KW-0812">Transmembrane</keyword>
<organism evidence="2 3">
    <name type="scientific">Crassaminicella indica</name>
    <dbReference type="NCBI Taxonomy" id="2855394"/>
    <lineage>
        <taxon>Bacteria</taxon>
        <taxon>Bacillati</taxon>
        <taxon>Bacillota</taxon>
        <taxon>Clostridia</taxon>
        <taxon>Eubacteriales</taxon>
        <taxon>Clostridiaceae</taxon>
        <taxon>Crassaminicella</taxon>
    </lineage>
</organism>